<feature type="compositionally biased region" description="Polar residues" evidence="1">
    <location>
        <begin position="15"/>
        <end position="25"/>
    </location>
</feature>
<keyword evidence="4" id="KW-1185">Reference proteome</keyword>
<feature type="region of interest" description="Disordered" evidence="1">
    <location>
        <begin position="1"/>
        <end position="25"/>
    </location>
</feature>
<feature type="compositionally biased region" description="Basic and acidic residues" evidence="1">
    <location>
        <begin position="1"/>
        <end position="11"/>
    </location>
</feature>
<gene>
    <name evidence="2" type="ORF">Hamer_G013910</name>
    <name evidence="3" type="ORF">Hamer_G013923</name>
</gene>
<proteinExistence type="predicted"/>
<protein>
    <submittedName>
        <fullName evidence="3">Uncharacterized protein</fullName>
    </submittedName>
</protein>
<dbReference type="Proteomes" id="UP000747542">
    <property type="component" value="Unassembled WGS sequence"/>
</dbReference>
<comment type="caution">
    <text evidence="3">The sequence shown here is derived from an EMBL/GenBank/DDBJ whole genome shotgun (WGS) entry which is preliminary data.</text>
</comment>
<evidence type="ECO:0000313" key="2">
    <source>
        <dbReference type="EMBL" id="KAG7171108.1"/>
    </source>
</evidence>
<name>A0A8J5KIK9_HOMAM</name>
<evidence type="ECO:0000313" key="4">
    <source>
        <dbReference type="Proteomes" id="UP000747542"/>
    </source>
</evidence>
<organism evidence="3 4">
    <name type="scientific">Homarus americanus</name>
    <name type="common">American lobster</name>
    <dbReference type="NCBI Taxonomy" id="6706"/>
    <lineage>
        <taxon>Eukaryota</taxon>
        <taxon>Metazoa</taxon>
        <taxon>Ecdysozoa</taxon>
        <taxon>Arthropoda</taxon>
        <taxon>Crustacea</taxon>
        <taxon>Multicrustacea</taxon>
        <taxon>Malacostraca</taxon>
        <taxon>Eumalacostraca</taxon>
        <taxon>Eucarida</taxon>
        <taxon>Decapoda</taxon>
        <taxon>Pleocyemata</taxon>
        <taxon>Astacidea</taxon>
        <taxon>Nephropoidea</taxon>
        <taxon>Nephropidae</taxon>
        <taxon>Homarus</taxon>
    </lineage>
</organism>
<sequence length="74" mass="8420">MHSAGEKDVLYENRSGGTTISSDLTNLGRFKRDDRVVPDFPTIYQALFNKPQVPTSNHMFLVKLPKQPTRKEVT</sequence>
<dbReference type="EMBL" id="JAHLQT010012946">
    <property type="protein sequence ID" value="KAG7171108.1"/>
    <property type="molecule type" value="Genomic_DNA"/>
</dbReference>
<evidence type="ECO:0000256" key="1">
    <source>
        <dbReference type="SAM" id="MobiDB-lite"/>
    </source>
</evidence>
<dbReference type="AlphaFoldDB" id="A0A8J5KIK9"/>
<reference evidence="3" key="1">
    <citation type="journal article" date="2021" name="Sci. Adv.">
        <title>The American lobster genome reveals insights on longevity, neural, and immune adaptations.</title>
        <authorList>
            <person name="Polinski J.M."/>
            <person name="Zimin A.V."/>
            <person name="Clark K.F."/>
            <person name="Kohn A.B."/>
            <person name="Sadowski N."/>
            <person name="Timp W."/>
            <person name="Ptitsyn A."/>
            <person name="Khanna P."/>
            <person name="Romanova D.Y."/>
            <person name="Williams P."/>
            <person name="Greenwood S.J."/>
            <person name="Moroz L.L."/>
            <person name="Walt D.R."/>
            <person name="Bodnar A.G."/>
        </authorList>
    </citation>
    <scope>NUCLEOTIDE SEQUENCE</scope>
    <source>
        <strain evidence="3">GMGI-L3</strain>
    </source>
</reference>
<accession>A0A8J5KIK9</accession>
<evidence type="ECO:0000313" key="3">
    <source>
        <dbReference type="EMBL" id="KAG7171118.1"/>
    </source>
</evidence>
<dbReference type="EMBL" id="JAHLQT010012946">
    <property type="protein sequence ID" value="KAG7171118.1"/>
    <property type="molecule type" value="Genomic_DNA"/>
</dbReference>